<keyword evidence="4" id="KW-1185">Reference proteome</keyword>
<feature type="region of interest" description="Disordered" evidence="1">
    <location>
        <begin position="65"/>
        <end position="102"/>
    </location>
</feature>
<protein>
    <submittedName>
        <fullName evidence="3">Uncharacterized protein</fullName>
    </submittedName>
</protein>
<accession>A0ABR1SZV1</accession>
<dbReference type="InterPro" id="IPR052413">
    <property type="entry name" value="SUR7_domain"/>
</dbReference>
<dbReference type="EMBL" id="JAQQWK010000006">
    <property type="protein sequence ID" value="KAK8039855.1"/>
    <property type="molecule type" value="Genomic_DNA"/>
</dbReference>
<dbReference type="PANTHER" id="PTHR28019:SF2">
    <property type="entry name" value="CELL MEMBRANE PROTEIN YLR413W-RELATED"/>
    <property type="match status" value="1"/>
</dbReference>
<feature type="transmembrane region" description="Helical" evidence="2">
    <location>
        <begin position="330"/>
        <end position="354"/>
    </location>
</feature>
<feature type="compositionally biased region" description="Gly residues" evidence="1">
    <location>
        <begin position="75"/>
        <end position="90"/>
    </location>
</feature>
<keyword evidence="2" id="KW-1133">Transmembrane helix</keyword>
<feature type="compositionally biased region" description="Low complexity" evidence="1">
    <location>
        <begin position="91"/>
        <end position="100"/>
    </location>
</feature>
<feature type="transmembrane region" description="Helical" evidence="2">
    <location>
        <begin position="299"/>
        <end position="318"/>
    </location>
</feature>
<dbReference type="Pfam" id="PF06687">
    <property type="entry name" value="SUR7"/>
    <property type="match status" value="1"/>
</dbReference>
<evidence type="ECO:0000256" key="1">
    <source>
        <dbReference type="SAM" id="MobiDB-lite"/>
    </source>
</evidence>
<feature type="compositionally biased region" description="Basic residues" evidence="1">
    <location>
        <begin position="479"/>
        <end position="497"/>
    </location>
</feature>
<reference evidence="3 4" key="1">
    <citation type="submission" date="2023-01" db="EMBL/GenBank/DDBJ databases">
        <title>Analysis of 21 Apiospora genomes using comparative genomics revels a genus with tremendous synthesis potential of carbohydrate active enzymes and secondary metabolites.</title>
        <authorList>
            <person name="Sorensen T."/>
        </authorList>
    </citation>
    <scope>NUCLEOTIDE SEQUENCE [LARGE SCALE GENOMIC DNA]</scope>
    <source>
        <strain evidence="3 4">CBS 33761</strain>
    </source>
</reference>
<feature type="transmembrane region" description="Helical" evidence="2">
    <location>
        <begin position="374"/>
        <end position="401"/>
    </location>
</feature>
<dbReference type="PANTHER" id="PTHR28019">
    <property type="entry name" value="CELL MEMBRANE PROTEIN YLR413W-RELATED"/>
    <property type="match status" value="1"/>
</dbReference>
<organism evidence="3 4">
    <name type="scientific">Apiospora rasikravindrae</name>
    <dbReference type="NCBI Taxonomy" id="990691"/>
    <lineage>
        <taxon>Eukaryota</taxon>
        <taxon>Fungi</taxon>
        <taxon>Dikarya</taxon>
        <taxon>Ascomycota</taxon>
        <taxon>Pezizomycotina</taxon>
        <taxon>Sordariomycetes</taxon>
        <taxon>Xylariomycetidae</taxon>
        <taxon>Amphisphaeriales</taxon>
        <taxon>Apiosporaceae</taxon>
        <taxon>Apiospora</taxon>
    </lineage>
</organism>
<dbReference type="Proteomes" id="UP001444661">
    <property type="component" value="Unassembled WGS sequence"/>
</dbReference>
<proteinExistence type="predicted"/>
<dbReference type="InterPro" id="IPR009571">
    <property type="entry name" value="SUR7/Rim9-like_fungi"/>
</dbReference>
<gene>
    <name evidence="3" type="ORF">PG993_008266</name>
</gene>
<evidence type="ECO:0000313" key="4">
    <source>
        <dbReference type="Proteomes" id="UP001444661"/>
    </source>
</evidence>
<keyword evidence="2" id="KW-0472">Membrane</keyword>
<comment type="caution">
    <text evidence="3">The sequence shown here is derived from an EMBL/GenBank/DDBJ whole genome shotgun (WGS) entry which is preliminary data.</text>
</comment>
<name>A0ABR1SZV1_9PEZI</name>
<evidence type="ECO:0000313" key="3">
    <source>
        <dbReference type="EMBL" id="KAK8039855.1"/>
    </source>
</evidence>
<sequence length="497" mass="54554">MAKRFRFIIFIPFVTSALAFTLHLLLLFSGADVTTQPSGYFLLSIDTSHVFERIIVVKNTNNNTQAVGQTNGTNPGIGGGGGENNGGGTSTGTATGSDTNSGGGGLFDGIPNLLPNLKESATAGDIARETAEDARTGVRRFFGRIRNGVDQFWNGLVRNFENRFVDSVQKLAPGINRFISGLIGGLTREVNDQIQEFIVEGVQKGREVAGIKDRYDIFYSNICSGNLRDKNDPNSVQYTNCGSIKDLTRPSNEAPANRTTFFVVGTTNITFPFLEPGAVDLGSATVALDFMSTVNLASLYISLVTSILNFVLAPVVFFRPDSEKLVLANILFASLTPGSLLIGAVASTLIMAVLRDLAKDVGRALSVQAGLGAAALVMLWLSWVLSLATAAFWDLYWFVYLRKEVWVKMKKPADEVGSWKGTFRGARRRMKVREEEEELMDEEKRMTAVARRGSADEGAWGVGGRSRLRKSRMRDGGRRARRRRMLRRRKRRVQQEG</sequence>
<keyword evidence="2" id="KW-0812">Transmembrane</keyword>
<evidence type="ECO:0000256" key="2">
    <source>
        <dbReference type="SAM" id="Phobius"/>
    </source>
</evidence>
<feature type="region of interest" description="Disordered" evidence="1">
    <location>
        <begin position="452"/>
        <end position="497"/>
    </location>
</feature>